<dbReference type="AlphaFoldDB" id="A0A7W6DHL3"/>
<dbReference type="RefSeq" id="WP_183955796.1">
    <property type="nucleotide sequence ID" value="NZ_JACIEB010000005.1"/>
</dbReference>
<evidence type="ECO:0000259" key="1">
    <source>
        <dbReference type="Pfam" id="PF07045"/>
    </source>
</evidence>
<evidence type="ECO:0000313" key="2">
    <source>
        <dbReference type="EMBL" id="MBB3982734.1"/>
    </source>
</evidence>
<dbReference type="Proteomes" id="UP000552757">
    <property type="component" value="Unassembled WGS sequence"/>
</dbReference>
<name>A0A7W6DHL3_9SPHN</name>
<dbReference type="Gene3D" id="3.30.70.100">
    <property type="match status" value="1"/>
</dbReference>
<protein>
    <submittedName>
        <fullName evidence="2">Uncharacterized protein (DUF1330 family)</fullName>
    </submittedName>
</protein>
<reference evidence="2 3" key="1">
    <citation type="submission" date="2020-08" db="EMBL/GenBank/DDBJ databases">
        <title>Genomic Encyclopedia of Type Strains, Phase IV (KMG-IV): sequencing the most valuable type-strain genomes for metagenomic binning, comparative biology and taxonomic classification.</title>
        <authorList>
            <person name="Goeker M."/>
        </authorList>
    </citation>
    <scope>NUCLEOTIDE SEQUENCE [LARGE SCALE GENOMIC DNA]</scope>
    <source>
        <strain evidence="2 3">DSM 29348</strain>
    </source>
</reference>
<comment type="caution">
    <text evidence="2">The sequence shown here is derived from an EMBL/GenBank/DDBJ whole genome shotgun (WGS) entry which is preliminary data.</text>
</comment>
<dbReference type="EMBL" id="JACIEB010000005">
    <property type="protein sequence ID" value="MBB3982734.1"/>
    <property type="molecule type" value="Genomic_DNA"/>
</dbReference>
<sequence>MASYVLSMMNKHDLEKYGEYMAQGFVSLEGLPFEVILGENMDTLEGAPPGTSVVLMKFPDNATAMQWYKSDAYQKAIPIRHQAAETIFAVHFTDDN</sequence>
<keyword evidence="3" id="KW-1185">Reference proteome</keyword>
<dbReference type="InterPro" id="IPR010753">
    <property type="entry name" value="DUF1330"/>
</dbReference>
<dbReference type="Pfam" id="PF07045">
    <property type="entry name" value="DUF1330"/>
    <property type="match status" value="1"/>
</dbReference>
<dbReference type="InterPro" id="IPR011008">
    <property type="entry name" value="Dimeric_a/b-barrel"/>
</dbReference>
<organism evidence="2 3">
    <name type="scientific">Sphingobium fontiphilum</name>
    <dbReference type="NCBI Taxonomy" id="944425"/>
    <lineage>
        <taxon>Bacteria</taxon>
        <taxon>Pseudomonadati</taxon>
        <taxon>Pseudomonadota</taxon>
        <taxon>Alphaproteobacteria</taxon>
        <taxon>Sphingomonadales</taxon>
        <taxon>Sphingomonadaceae</taxon>
        <taxon>Sphingobium</taxon>
    </lineage>
</organism>
<dbReference type="SUPFAM" id="SSF54909">
    <property type="entry name" value="Dimeric alpha+beta barrel"/>
    <property type="match status" value="1"/>
</dbReference>
<evidence type="ECO:0000313" key="3">
    <source>
        <dbReference type="Proteomes" id="UP000552757"/>
    </source>
</evidence>
<accession>A0A7W6DHL3</accession>
<gene>
    <name evidence="2" type="ORF">GGR44_002400</name>
</gene>
<proteinExistence type="predicted"/>
<feature type="domain" description="DUF1330" evidence="1">
    <location>
        <begin position="3"/>
        <end position="86"/>
    </location>
</feature>